<dbReference type="Proteomes" id="UP000034816">
    <property type="component" value="Unassembled WGS sequence"/>
</dbReference>
<evidence type="ECO:0000313" key="2">
    <source>
        <dbReference type="EMBL" id="KKP74706.1"/>
    </source>
</evidence>
<name>A0A0G0CFC0_9BACT</name>
<evidence type="ECO:0000256" key="1">
    <source>
        <dbReference type="SAM" id="MobiDB-lite"/>
    </source>
</evidence>
<gene>
    <name evidence="2" type="ORF">UR73_C0037G0015</name>
</gene>
<proteinExistence type="predicted"/>
<dbReference type="EMBL" id="LBQH01000037">
    <property type="protein sequence ID" value="KKP74706.1"/>
    <property type="molecule type" value="Genomic_DNA"/>
</dbReference>
<sequence>MAKDPAFLLYSSDFLTGIMFMSDEQVGKYIKLLCAQHQKGMLAEEDMLNICKTYDKKIFEKFKKTQDGLYYNERLSVEVERRKSYSESRRNNRNSKKSKEHMSNISSTYVKHMETVTINKDINIDGITDEQMQTLWIKTFGKNPSYPEREETEKLIEKFGENKWNKQ</sequence>
<evidence type="ECO:0000313" key="3">
    <source>
        <dbReference type="Proteomes" id="UP000034816"/>
    </source>
</evidence>
<evidence type="ECO:0008006" key="4">
    <source>
        <dbReference type="Google" id="ProtNLM"/>
    </source>
</evidence>
<feature type="region of interest" description="Disordered" evidence="1">
    <location>
        <begin position="83"/>
        <end position="103"/>
    </location>
</feature>
<comment type="caution">
    <text evidence="2">The sequence shown here is derived from an EMBL/GenBank/DDBJ whole genome shotgun (WGS) entry which is preliminary data.</text>
</comment>
<protein>
    <recommendedName>
        <fullName evidence="4">DUF1376 domain-containing protein</fullName>
    </recommendedName>
</protein>
<dbReference type="AlphaFoldDB" id="A0A0G0CFC0"/>
<accession>A0A0G0CFC0</accession>
<organism evidence="2 3">
    <name type="scientific">candidate division WS6 bacterium GW2011_GWF1_35_23</name>
    <dbReference type="NCBI Taxonomy" id="1619097"/>
    <lineage>
        <taxon>Bacteria</taxon>
        <taxon>Candidatus Dojkabacteria</taxon>
    </lineage>
</organism>
<reference evidence="2 3" key="1">
    <citation type="journal article" date="2015" name="Nature">
        <title>rRNA introns, odd ribosomes, and small enigmatic genomes across a large radiation of phyla.</title>
        <authorList>
            <person name="Brown C.T."/>
            <person name="Hug L.A."/>
            <person name="Thomas B.C."/>
            <person name="Sharon I."/>
            <person name="Castelle C.J."/>
            <person name="Singh A."/>
            <person name="Wilkins M.J."/>
            <person name="Williams K.H."/>
            <person name="Banfield J.F."/>
        </authorList>
    </citation>
    <scope>NUCLEOTIDE SEQUENCE [LARGE SCALE GENOMIC DNA]</scope>
</reference>